<dbReference type="InterPro" id="IPR011990">
    <property type="entry name" value="TPR-like_helical_dom_sf"/>
</dbReference>
<protein>
    <recommendedName>
        <fullName evidence="3">Tetratricopeptide repeat protein</fullName>
    </recommendedName>
</protein>
<reference evidence="1 2" key="1">
    <citation type="submission" date="2021-08" db="EMBL/GenBank/DDBJ databases">
        <authorList>
            <person name="Tuo L."/>
        </authorList>
    </citation>
    <scope>NUCLEOTIDE SEQUENCE [LARGE SCALE GENOMIC DNA]</scope>
    <source>
        <strain evidence="1 2">JCM 31229</strain>
    </source>
</reference>
<dbReference type="EMBL" id="JAINVV010000004">
    <property type="protein sequence ID" value="MBY8823100.1"/>
    <property type="molecule type" value="Genomic_DNA"/>
</dbReference>
<dbReference type="Proteomes" id="UP000706039">
    <property type="component" value="Unassembled WGS sequence"/>
</dbReference>
<organism evidence="1 2">
    <name type="scientific">Sphingomonas colocasiae</name>
    <dbReference type="NCBI Taxonomy" id="1848973"/>
    <lineage>
        <taxon>Bacteria</taxon>
        <taxon>Pseudomonadati</taxon>
        <taxon>Pseudomonadota</taxon>
        <taxon>Alphaproteobacteria</taxon>
        <taxon>Sphingomonadales</taxon>
        <taxon>Sphingomonadaceae</taxon>
        <taxon>Sphingomonas</taxon>
    </lineage>
</organism>
<evidence type="ECO:0008006" key="3">
    <source>
        <dbReference type="Google" id="ProtNLM"/>
    </source>
</evidence>
<dbReference type="Gene3D" id="1.25.40.10">
    <property type="entry name" value="Tetratricopeptide repeat domain"/>
    <property type="match status" value="1"/>
</dbReference>
<dbReference type="RefSeq" id="WP_222990123.1">
    <property type="nucleotide sequence ID" value="NZ_JAINVV010000004.1"/>
</dbReference>
<comment type="caution">
    <text evidence="1">The sequence shown here is derived from an EMBL/GenBank/DDBJ whole genome shotgun (WGS) entry which is preliminary data.</text>
</comment>
<accession>A0ABS7PP52</accession>
<proteinExistence type="predicted"/>
<evidence type="ECO:0000313" key="2">
    <source>
        <dbReference type="Proteomes" id="UP000706039"/>
    </source>
</evidence>
<name>A0ABS7PP52_9SPHN</name>
<keyword evidence="2" id="KW-1185">Reference proteome</keyword>
<gene>
    <name evidence="1" type="ORF">K7G82_12410</name>
</gene>
<sequence length="411" mass="44059">MRTARILPPTVAPASQQDAVARLAQDLVTARTDAAKRPDDWLALEKIATLSMAHARLTGNYGDFSAAGAALDRAFVASGPRAGPHLTAAAFAMQTHRLGAAEAMLAEIDRYAMPAEAEIRAEAEAMRGDIALYRGRYAAAARRYDAAEALAPSAGLFARRAMLDAYLGQPDRALAALDHAERTGNFTTPQAAAGLKLQRGTILLRIGRWDDADRAFAEADALFPGYWQIEQNRAQMTALRGDIEGAIGRYRTAIAHGGAPETMDALAALYRARGDHARADALSRQAADIWDARLKAFPEAAQAHALDHYLAFGPTARTLRLALAGFHARPHGASAIALGWALLANRRADDALRIAQAVSQSGWVSAEQHMLAADAQAMLGHGDEAAEERDKAAAINPRILDRRSALIWFGH</sequence>
<evidence type="ECO:0000313" key="1">
    <source>
        <dbReference type="EMBL" id="MBY8823100.1"/>
    </source>
</evidence>
<dbReference type="SUPFAM" id="SSF48452">
    <property type="entry name" value="TPR-like"/>
    <property type="match status" value="1"/>
</dbReference>